<dbReference type="AlphaFoldDB" id="A0A8J7HG04"/>
<dbReference type="EMBL" id="JAECZB010000011">
    <property type="protein sequence ID" value="MBH8552214.1"/>
    <property type="molecule type" value="Genomic_DNA"/>
</dbReference>
<organism evidence="2 3">
    <name type="scientific">Atlanticothrix silvestris CENA357</name>
    <dbReference type="NCBI Taxonomy" id="1725252"/>
    <lineage>
        <taxon>Bacteria</taxon>
        <taxon>Bacillati</taxon>
        <taxon>Cyanobacteriota</taxon>
        <taxon>Cyanophyceae</taxon>
        <taxon>Nostocales</taxon>
        <taxon>Nodulariaceae</taxon>
        <taxon>Atlanticothrix</taxon>
        <taxon>Atlanticothrix silvestris</taxon>
    </lineage>
</organism>
<dbReference type="RefSeq" id="WP_214438528.1">
    <property type="nucleotide sequence ID" value="NZ_JAECZB010000011.1"/>
</dbReference>
<evidence type="ECO:0000313" key="3">
    <source>
        <dbReference type="Proteomes" id="UP000599391"/>
    </source>
</evidence>
<keyword evidence="3" id="KW-1185">Reference proteome</keyword>
<dbReference type="InterPro" id="IPR013321">
    <property type="entry name" value="Arc_rbn_hlx_hlx"/>
</dbReference>
<comment type="caution">
    <text evidence="2">The sequence shown here is derived from an EMBL/GenBank/DDBJ whole genome shotgun (WGS) entry which is preliminary data.</text>
</comment>
<dbReference type="GO" id="GO:0006355">
    <property type="term" value="P:regulation of DNA-templated transcription"/>
    <property type="evidence" value="ECO:0007669"/>
    <property type="project" value="InterPro"/>
</dbReference>
<sequence>MATLYVRNLPDDLYAKLQELAASQHRSINAQVITLLEQVLETEPQPTEEERRKNVPKLLEEIRVRRESRRTDVEWPDSTAMIREDRDR</sequence>
<dbReference type="Gene3D" id="1.10.1220.10">
    <property type="entry name" value="Met repressor-like"/>
    <property type="match status" value="1"/>
</dbReference>
<feature type="domain" description="Antitoxin FitA-like ribbon-helix-helix" evidence="1">
    <location>
        <begin position="2"/>
        <end position="39"/>
    </location>
</feature>
<evidence type="ECO:0000313" key="2">
    <source>
        <dbReference type="EMBL" id="MBH8552214.1"/>
    </source>
</evidence>
<reference evidence="2 3" key="1">
    <citation type="journal article" date="2021" name="Int. J. Syst. Evol. Microbiol.">
        <title>Amazonocrinis nigriterrae gen. nov., sp. nov., Atlanticothrix silvestris gen. nov., sp. nov. and Dendronalium phyllosphericum gen. nov., sp. nov., nostocacean cyanobacteria from Brazilian environments.</title>
        <authorList>
            <person name="Alvarenga D.O."/>
            <person name="Andreote A.P.D."/>
            <person name="Branco L.H.Z."/>
            <person name="Delbaje E."/>
            <person name="Cruz R.B."/>
            <person name="Varani A.M."/>
            <person name="Fiore M.F."/>
        </authorList>
    </citation>
    <scope>NUCLEOTIDE SEQUENCE [LARGE SCALE GENOMIC DNA]</scope>
    <source>
        <strain evidence="2 3">CENA357</strain>
    </source>
</reference>
<dbReference type="Pfam" id="PF22513">
    <property type="entry name" value="FitA-like_RHH"/>
    <property type="match status" value="1"/>
</dbReference>
<dbReference type="Proteomes" id="UP000599391">
    <property type="component" value="Unassembled WGS sequence"/>
</dbReference>
<evidence type="ECO:0000259" key="1">
    <source>
        <dbReference type="Pfam" id="PF22513"/>
    </source>
</evidence>
<dbReference type="InterPro" id="IPR010985">
    <property type="entry name" value="Ribbon_hlx_hlx"/>
</dbReference>
<accession>A0A8J7HG04</accession>
<dbReference type="SUPFAM" id="SSF47598">
    <property type="entry name" value="Ribbon-helix-helix"/>
    <property type="match status" value="1"/>
</dbReference>
<gene>
    <name evidence="2" type="ORF">I8751_07475</name>
</gene>
<proteinExistence type="predicted"/>
<protein>
    <submittedName>
        <fullName evidence="2">Arc family DNA-binding protein</fullName>
    </submittedName>
</protein>
<keyword evidence="2" id="KW-0238">DNA-binding</keyword>
<dbReference type="InterPro" id="IPR053853">
    <property type="entry name" value="FitA-like_RHH"/>
</dbReference>
<dbReference type="GO" id="GO:0003677">
    <property type="term" value="F:DNA binding"/>
    <property type="evidence" value="ECO:0007669"/>
    <property type="project" value="UniProtKB-KW"/>
</dbReference>
<name>A0A8J7HG04_9CYAN</name>